<evidence type="ECO:0000256" key="1">
    <source>
        <dbReference type="SAM" id="MobiDB-lite"/>
    </source>
</evidence>
<feature type="region of interest" description="Disordered" evidence="1">
    <location>
        <begin position="1"/>
        <end position="21"/>
    </location>
</feature>
<dbReference type="InterPro" id="IPR014982">
    <property type="entry name" value="GSCFA"/>
</dbReference>
<dbReference type="Pfam" id="PF08885">
    <property type="entry name" value="GSCFA"/>
    <property type="match status" value="1"/>
</dbReference>
<evidence type="ECO:0000313" key="3">
    <source>
        <dbReference type="EMBL" id="MBB3979115.1"/>
    </source>
</evidence>
<protein>
    <recommendedName>
        <fullName evidence="2">GSCFA domain-containing protein</fullName>
    </recommendedName>
</protein>
<evidence type="ECO:0000259" key="2">
    <source>
        <dbReference type="Pfam" id="PF08885"/>
    </source>
</evidence>
<dbReference type="EMBL" id="JACIEE010000009">
    <property type="protein sequence ID" value="MBB3979115.1"/>
    <property type="molecule type" value="Genomic_DNA"/>
</dbReference>
<dbReference type="Proteomes" id="UP000574761">
    <property type="component" value="Unassembled WGS sequence"/>
</dbReference>
<dbReference type="RefSeq" id="WP_183807363.1">
    <property type="nucleotide sequence ID" value="NZ_JACIEE010000009.1"/>
</dbReference>
<keyword evidence="4" id="KW-1185">Reference proteome</keyword>
<reference evidence="3 4" key="1">
    <citation type="submission" date="2020-08" db="EMBL/GenBank/DDBJ databases">
        <title>Genomic Encyclopedia of Type Strains, Phase IV (KMG-IV): sequencing the most valuable type-strain genomes for metagenomic binning, comparative biology and taxonomic classification.</title>
        <authorList>
            <person name="Goeker M."/>
        </authorList>
    </citation>
    <scope>NUCLEOTIDE SEQUENCE [LARGE SCALE GENOMIC DNA]</scope>
    <source>
        <strain evidence="3 4">DSM 100211</strain>
    </source>
</reference>
<comment type="caution">
    <text evidence="3">The sequence shown here is derived from an EMBL/GenBank/DDBJ whole genome shotgun (WGS) entry which is preliminary data.</text>
</comment>
<feature type="domain" description="GSCFA" evidence="2">
    <location>
        <begin position="59"/>
        <end position="333"/>
    </location>
</feature>
<organism evidence="3 4">
    <name type="scientific">Mycoplana azooxidifex</name>
    <dbReference type="NCBI Taxonomy" id="1636188"/>
    <lineage>
        <taxon>Bacteria</taxon>
        <taxon>Pseudomonadati</taxon>
        <taxon>Pseudomonadota</taxon>
        <taxon>Alphaproteobacteria</taxon>
        <taxon>Hyphomicrobiales</taxon>
        <taxon>Rhizobiaceae</taxon>
        <taxon>Mycoplana</taxon>
    </lineage>
</organism>
<sequence>MRDSKNVEPVGAPDTQPKASPYMRLPDRQFWSKAVQPADFKSVENIYTKKFSIEGLDTATAGSCFAQHVAKNLKLNGYTVLDLEPGLPSVAGMVAKRFGYDTYSARYGNIYTTRRLRQLAEEAAGLMKPDADDLVWSRANRYWDALRPSVEPKGLASPQEVLLQRADHVSRVRRLLERAKLFVFTFGLTEAWMSRRSGLVYAQAPGTPIEGRLVGSYDESAHAFVNFRVQDVYDDFVAFRKIAHSFNPEMKFLVTVSPVPLAVSAVDTHVLAATVRSKAVLRAAAAQLYEDFADVDYFPSFELLSTPFLGAARFEEDKREVQPRAVAMVMRHFFSEHPPLDGKRLRTASQEDVVCEEALLKAFSK</sequence>
<dbReference type="AlphaFoldDB" id="A0A7W6GKW8"/>
<accession>A0A7W6GKW8</accession>
<name>A0A7W6GKW8_9HYPH</name>
<gene>
    <name evidence="3" type="ORF">GGQ64_004351</name>
</gene>
<evidence type="ECO:0000313" key="4">
    <source>
        <dbReference type="Proteomes" id="UP000574761"/>
    </source>
</evidence>
<proteinExistence type="predicted"/>